<organism evidence="1 2">
    <name type="scientific">Operophtera brumata</name>
    <name type="common">Winter moth</name>
    <name type="synonym">Phalaena brumata</name>
    <dbReference type="NCBI Taxonomy" id="104452"/>
    <lineage>
        <taxon>Eukaryota</taxon>
        <taxon>Metazoa</taxon>
        <taxon>Ecdysozoa</taxon>
        <taxon>Arthropoda</taxon>
        <taxon>Hexapoda</taxon>
        <taxon>Insecta</taxon>
        <taxon>Pterygota</taxon>
        <taxon>Neoptera</taxon>
        <taxon>Endopterygota</taxon>
        <taxon>Lepidoptera</taxon>
        <taxon>Glossata</taxon>
        <taxon>Ditrysia</taxon>
        <taxon>Geometroidea</taxon>
        <taxon>Geometridae</taxon>
        <taxon>Larentiinae</taxon>
        <taxon>Operophtera</taxon>
    </lineage>
</organism>
<accession>A0A0L7LLM3</accession>
<name>A0A0L7LLM3_OPEBR</name>
<keyword evidence="2" id="KW-1185">Reference proteome</keyword>
<proteinExistence type="predicted"/>
<reference evidence="1 2" key="1">
    <citation type="journal article" date="2015" name="Genome Biol. Evol.">
        <title>The genome of winter moth (Operophtera brumata) provides a genomic perspective on sexual dimorphism and phenology.</title>
        <authorList>
            <person name="Derks M.F."/>
            <person name="Smit S."/>
            <person name="Salis L."/>
            <person name="Schijlen E."/>
            <person name="Bossers A."/>
            <person name="Mateman C."/>
            <person name="Pijl A.S."/>
            <person name="de Ridder D."/>
            <person name="Groenen M.A."/>
            <person name="Visser M.E."/>
            <person name="Megens H.J."/>
        </authorList>
    </citation>
    <scope>NUCLEOTIDE SEQUENCE [LARGE SCALE GENOMIC DNA]</scope>
    <source>
        <strain evidence="1">WM2013NL</strain>
        <tissue evidence="1">Head and thorax</tissue>
    </source>
</reference>
<sequence length="908" mass="102761">MNVISQATYSSSYGEQVPGHVKLIGLVVGFESSYNGIELSPFYDTIIFSDIADIMKEFESSSIPLFDKLAKYDSESDENVEDLLQEYQKYLEKENKQRKEYVGRTKLKNRVPLLRHERFNKPSYGNGDKYNDYLYKNGYYSSDPYKSKNPLNLFTPINPKVNYFNTAVPTTKLPHDSMELNIFKKILLSEDNPSIPQFPFKAPCCKNGKMSCKQCAQANLEPRVSLYSDEKKSNGMTENKYITDPDDALNIRIKIDVQLPKIHERLDKHHTFDLNDGSNTKDFPLAIKMPTSYYNLPIPMNLFGYKRVSKLNTSPNHKMTIHKKKKPKTNTGGKKHRKKLITFHNINLEPQQIFQVHFGKSNTTNGITNEINSTVAANLGSITKEIIETNNSVTTSAPLVTVKTTDTQTEENIFLLVNISNNMVNNTEEANKTSNSIETEYTNAIFNATTENSLHSIKKREAGTANKTVTIAADNKTVTVDKKDIELNQTIPQIKIIANITKAIKHNAIDNAKKVDKSLPSEDELLYWPNNNISQSKTLVTKNITSIILETETKKAKLNMTKETIRDNHTKALEKAIFGDVDWNDVDAVAPAFMSFIGKYIEGTLTICSDIICHSMKCAQKEEEEFYLNPWSTIDIERQQIIDFDSNGNVIHKDTKKIINFSKELLSGNKDLQNFFSNGDQSRDTKEMKTKIIKLVRVLDALNDRQRRQTPKKLKLLTNCRLDGSLTEGRGIGSTLWGWLTYPLSWWGSEPELAPINEQLIASTSKYEPLESIEIAKHTVTVWCNDQTCTTQKCDRFGCRNMTCNIYDTDMMGECREYNTISTSDEPKHTEPLTKTSLQDKATETTKALESTSTTVATVTSAHKPAPIQEDHPLELEAVLSSTVFGNDEKVGVDIGDLIKLEQKVSVY</sequence>
<comment type="caution">
    <text evidence="1">The sequence shown here is derived from an EMBL/GenBank/DDBJ whole genome shotgun (WGS) entry which is preliminary data.</text>
</comment>
<protein>
    <submittedName>
        <fullName evidence="1">Uncharacterized protein</fullName>
    </submittedName>
</protein>
<dbReference type="EMBL" id="JTDY01000648">
    <property type="protein sequence ID" value="KOB76347.1"/>
    <property type="molecule type" value="Genomic_DNA"/>
</dbReference>
<evidence type="ECO:0000313" key="2">
    <source>
        <dbReference type="Proteomes" id="UP000037510"/>
    </source>
</evidence>
<dbReference type="Proteomes" id="UP000037510">
    <property type="component" value="Unassembled WGS sequence"/>
</dbReference>
<gene>
    <name evidence="1" type="ORF">OBRU01_05961</name>
</gene>
<evidence type="ECO:0000313" key="1">
    <source>
        <dbReference type="EMBL" id="KOB76347.1"/>
    </source>
</evidence>
<dbReference type="AlphaFoldDB" id="A0A0L7LLM3"/>